<name>A0A3B1CFN8_9ZZZZ</name>
<dbReference type="EMBL" id="UOGC01000015">
    <property type="protein sequence ID" value="VAX15597.1"/>
    <property type="molecule type" value="Genomic_DNA"/>
</dbReference>
<evidence type="ECO:0000313" key="1">
    <source>
        <dbReference type="EMBL" id="VAX15597.1"/>
    </source>
</evidence>
<reference evidence="1" key="1">
    <citation type="submission" date="2018-06" db="EMBL/GenBank/DDBJ databases">
        <authorList>
            <person name="Zhirakovskaya E."/>
        </authorList>
    </citation>
    <scope>NUCLEOTIDE SEQUENCE</scope>
</reference>
<proteinExistence type="predicted"/>
<dbReference type="AlphaFoldDB" id="A0A3B1CFN8"/>
<sequence>MGFKKGRMLASKGLVAIAVFFVVLALGVPAEAQWDPNTKASNSGSITNTRHNLTMSYSGNASVMNLSRNDYADVCVYCHTP</sequence>
<feature type="non-terminal residue" evidence="1">
    <location>
        <position position="81"/>
    </location>
</feature>
<gene>
    <name evidence="1" type="ORF">MNBD_NITROSPINAE01-1335</name>
</gene>
<protein>
    <submittedName>
        <fullName evidence="1">Uncharacterized protein</fullName>
    </submittedName>
</protein>
<organism evidence="1">
    <name type="scientific">hydrothermal vent metagenome</name>
    <dbReference type="NCBI Taxonomy" id="652676"/>
    <lineage>
        <taxon>unclassified sequences</taxon>
        <taxon>metagenomes</taxon>
        <taxon>ecological metagenomes</taxon>
    </lineage>
</organism>
<accession>A0A3B1CFN8</accession>